<dbReference type="InterPro" id="IPR007016">
    <property type="entry name" value="O-antigen_ligase-rel_domated"/>
</dbReference>
<dbReference type="GO" id="GO:0016874">
    <property type="term" value="F:ligase activity"/>
    <property type="evidence" value="ECO:0007669"/>
    <property type="project" value="UniProtKB-KW"/>
</dbReference>
<dbReference type="RefSeq" id="WP_115316150.1">
    <property type="nucleotide sequence ID" value="NZ_LWIF01000001.1"/>
</dbReference>
<feature type="transmembrane region" description="Helical" evidence="5">
    <location>
        <begin position="327"/>
        <end position="346"/>
    </location>
</feature>
<evidence type="ECO:0000313" key="8">
    <source>
        <dbReference type="Proteomes" id="UP000255417"/>
    </source>
</evidence>
<evidence type="ECO:0000256" key="2">
    <source>
        <dbReference type="ARBA" id="ARBA00022692"/>
    </source>
</evidence>
<organism evidence="7 8">
    <name type="scientific">Phocoenobacter uteri</name>
    <dbReference type="NCBI Taxonomy" id="146806"/>
    <lineage>
        <taxon>Bacteria</taxon>
        <taxon>Pseudomonadati</taxon>
        <taxon>Pseudomonadota</taxon>
        <taxon>Gammaproteobacteria</taxon>
        <taxon>Pasteurellales</taxon>
        <taxon>Pasteurellaceae</taxon>
        <taxon>Phocoenobacter</taxon>
    </lineage>
</organism>
<name>A0A379CD92_9PAST</name>
<dbReference type="GO" id="GO:0016020">
    <property type="term" value="C:membrane"/>
    <property type="evidence" value="ECO:0007669"/>
    <property type="project" value="UniProtKB-SubCell"/>
</dbReference>
<dbReference type="Pfam" id="PF04932">
    <property type="entry name" value="Wzy_C"/>
    <property type="match status" value="1"/>
</dbReference>
<comment type="subcellular location">
    <subcellularLocation>
        <location evidence="1">Membrane</location>
        <topology evidence="1">Multi-pass membrane protein</topology>
    </subcellularLocation>
</comment>
<dbReference type="Proteomes" id="UP000255417">
    <property type="component" value="Unassembled WGS sequence"/>
</dbReference>
<evidence type="ECO:0000256" key="1">
    <source>
        <dbReference type="ARBA" id="ARBA00004141"/>
    </source>
</evidence>
<feature type="transmembrane region" description="Helical" evidence="5">
    <location>
        <begin position="31"/>
        <end position="49"/>
    </location>
</feature>
<feature type="transmembrane region" description="Helical" evidence="5">
    <location>
        <begin position="222"/>
        <end position="241"/>
    </location>
</feature>
<keyword evidence="7" id="KW-0436">Ligase</keyword>
<feature type="transmembrane region" description="Helical" evidence="5">
    <location>
        <begin position="175"/>
        <end position="193"/>
    </location>
</feature>
<reference evidence="7 8" key="1">
    <citation type="submission" date="2018-06" db="EMBL/GenBank/DDBJ databases">
        <authorList>
            <consortium name="Pathogen Informatics"/>
            <person name="Doyle S."/>
        </authorList>
    </citation>
    <scope>NUCLEOTIDE SEQUENCE [LARGE SCALE GENOMIC DNA]</scope>
    <source>
        <strain evidence="7 8">NCTC12872</strain>
    </source>
</reference>
<feature type="transmembrane region" description="Helical" evidence="5">
    <location>
        <begin position="91"/>
        <end position="106"/>
    </location>
</feature>
<proteinExistence type="predicted"/>
<keyword evidence="3 5" id="KW-1133">Transmembrane helix</keyword>
<keyword evidence="2 5" id="KW-0812">Transmembrane</keyword>
<dbReference type="AlphaFoldDB" id="A0A379CD92"/>
<dbReference type="PANTHER" id="PTHR37422:SF17">
    <property type="entry name" value="O-ANTIGEN LIGASE"/>
    <property type="match status" value="1"/>
</dbReference>
<feature type="transmembrane region" description="Helical" evidence="5">
    <location>
        <begin position="199"/>
        <end position="215"/>
    </location>
</feature>
<feature type="transmembrane region" description="Helical" evidence="5">
    <location>
        <begin position="61"/>
        <end position="79"/>
    </location>
</feature>
<evidence type="ECO:0000259" key="6">
    <source>
        <dbReference type="Pfam" id="PF04932"/>
    </source>
</evidence>
<evidence type="ECO:0000256" key="3">
    <source>
        <dbReference type="ARBA" id="ARBA00022989"/>
    </source>
</evidence>
<feature type="transmembrane region" description="Helical" evidence="5">
    <location>
        <begin position="113"/>
        <end position="134"/>
    </location>
</feature>
<protein>
    <submittedName>
        <fullName evidence="7">Lipid A core - O-antigen ligase and related enzymes</fullName>
    </submittedName>
</protein>
<gene>
    <name evidence="7" type="ORF">NCTC12872_01739</name>
</gene>
<accession>A0A379CD92</accession>
<keyword evidence="8" id="KW-1185">Reference proteome</keyword>
<evidence type="ECO:0000256" key="5">
    <source>
        <dbReference type="SAM" id="Phobius"/>
    </source>
</evidence>
<feature type="transmembrane region" description="Helical" evidence="5">
    <location>
        <begin position="358"/>
        <end position="381"/>
    </location>
</feature>
<dbReference type="EMBL" id="UGTA01000001">
    <property type="protein sequence ID" value="SUB59695.1"/>
    <property type="molecule type" value="Genomic_DNA"/>
</dbReference>
<evidence type="ECO:0000313" key="7">
    <source>
        <dbReference type="EMBL" id="SUB59695.1"/>
    </source>
</evidence>
<sequence>MLAILKNNGIYALLAGLFFILILHFKVSYTAIPVILGLSGLYFVAQRLRNKTFAIQPENKLLIGAFTLYFALFVISLVINDGKVRELDLPSRVLIVLPILTLFTTIKVKSRWILFSILISSMVAGIVAIIQKFYLHLPNPFPQHGIRIQSGDIAMSLALFSLCITCYAYQIKNKLLLLIGGVAFSLGFIASLLCLSRGALIGFILGLGAILFFYRHLLSKKAVIFFMIFTIFSGGVSYKIAESRWNRVSHQIIQCLEKNKCSTSIGARLDMYKSAIRGIQQKPIFGWGLEGVKEMRKQHAQQGYISKMASQFNHAHNQFLQDCSARGILGLFALLAIFFVPMRLFIKGIKQTKNSVSQLFGALGTVHILSTMGYCLTQSFLSHHSGNLFYFATVVILLSLQRVTAKEDEE</sequence>
<dbReference type="InterPro" id="IPR051533">
    <property type="entry name" value="WaaL-like"/>
</dbReference>
<feature type="transmembrane region" description="Helical" evidence="5">
    <location>
        <begin position="9"/>
        <end position="25"/>
    </location>
</feature>
<keyword evidence="4 5" id="KW-0472">Membrane</keyword>
<evidence type="ECO:0000256" key="4">
    <source>
        <dbReference type="ARBA" id="ARBA00023136"/>
    </source>
</evidence>
<feature type="domain" description="O-antigen ligase-related" evidence="6">
    <location>
        <begin position="183"/>
        <end position="335"/>
    </location>
</feature>
<dbReference type="PANTHER" id="PTHR37422">
    <property type="entry name" value="TEICHURONIC ACID BIOSYNTHESIS PROTEIN TUAE"/>
    <property type="match status" value="1"/>
</dbReference>
<dbReference type="OrthoDB" id="8576060at2"/>
<feature type="transmembrane region" description="Helical" evidence="5">
    <location>
        <begin position="146"/>
        <end position="168"/>
    </location>
</feature>